<gene>
    <name evidence="4" type="ORF">NCAST_32_03840</name>
</gene>
<protein>
    <submittedName>
        <fullName evidence="4">Hydrolase</fullName>
    </submittedName>
</protein>
<proteinExistence type="predicted"/>
<dbReference type="SUPFAM" id="SSF51556">
    <property type="entry name" value="Metallo-dependent hydrolases"/>
    <property type="match status" value="1"/>
</dbReference>
<evidence type="ECO:0000256" key="1">
    <source>
        <dbReference type="ARBA" id="ARBA00023239"/>
    </source>
</evidence>
<feature type="region of interest" description="Disordered" evidence="2">
    <location>
        <begin position="1"/>
        <end position="20"/>
    </location>
</feature>
<accession>U5ELB3</accession>
<evidence type="ECO:0000313" key="5">
    <source>
        <dbReference type="Proteomes" id="UP000017048"/>
    </source>
</evidence>
<dbReference type="AlphaFoldDB" id="U5ELB3"/>
<dbReference type="EMBL" id="BAFO02000032">
    <property type="protein sequence ID" value="GAD85899.1"/>
    <property type="molecule type" value="Genomic_DNA"/>
</dbReference>
<comment type="caution">
    <text evidence="4">The sequence shown here is derived from an EMBL/GenBank/DDBJ whole genome shotgun (WGS) entry which is preliminary data.</text>
</comment>
<evidence type="ECO:0000259" key="3">
    <source>
        <dbReference type="Pfam" id="PF04909"/>
    </source>
</evidence>
<keyword evidence="4" id="KW-0378">Hydrolase</keyword>
<evidence type="ECO:0000313" key="4">
    <source>
        <dbReference type="EMBL" id="GAD85899.1"/>
    </source>
</evidence>
<dbReference type="InterPro" id="IPR032465">
    <property type="entry name" value="ACMSD"/>
</dbReference>
<organism evidence="4 5">
    <name type="scientific">Nocardia asteroides NBRC 15531</name>
    <dbReference type="NCBI Taxonomy" id="1110697"/>
    <lineage>
        <taxon>Bacteria</taxon>
        <taxon>Bacillati</taxon>
        <taxon>Actinomycetota</taxon>
        <taxon>Actinomycetes</taxon>
        <taxon>Mycobacteriales</taxon>
        <taxon>Nocardiaceae</taxon>
        <taxon>Nocardia</taxon>
    </lineage>
</organism>
<dbReference type="GO" id="GO:0005737">
    <property type="term" value="C:cytoplasm"/>
    <property type="evidence" value="ECO:0007669"/>
    <property type="project" value="TreeGrafter"/>
</dbReference>
<dbReference type="GO" id="GO:0016831">
    <property type="term" value="F:carboxy-lyase activity"/>
    <property type="evidence" value="ECO:0007669"/>
    <property type="project" value="InterPro"/>
</dbReference>
<reference evidence="4 5" key="1">
    <citation type="journal article" date="2014" name="BMC Genomics">
        <title>Genome based analysis of type-I polyketide synthase and nonribosomal peptide synthetase gene clusters in seven strains of five representative Nocardia species.</title>
        <authorList>
            <person name="Komaki H."/>
            <person name="Ichikawa N."/>
            <person name="Hosoyama A."/>
            <person name="Takahashi-Nakaguchi A."/>
            <person name="Matsuzawa T."/>
            <person name="Suzuki K."/>
            <person name="Fujita N."/>
            <person name="Gonoi T."/>
        </authorList>
    </citation>
    <scope>NUCLEOTIDE SEQUENCE [LARGE SCALE GENOMIC DNA]</scope>
    <source>
        <strain evidence="4 5">NBRC 15531</strain>
    </source>
</reference>
<name>U5ELB3_NOCAS</name>
<dbReference type="GO" id="GO:0016787">
    <property type="term" value="F:hydrolase activity"/>
    <property type="evidence" value="ECO:0007669"/>
    <property type="project" value="UniProtKB-KW"/>
</dbReference>
<dbReference type="PANTHER" id="PTHR21240:SF28">
    <property type="entry name" value="ISO-OROTATE DECARBOXYLASE (EUROFUNG)"/>
    <property type="match status" value="1"/>
</dbReference>
<feature type="domain" description="Amidohydrolase-related" evidence="3">
    <location>
        <begin position="35"/>
        <end position="338"/>
    </location>
</feature>
<evidence type="ECO:0000256" key="2">
    <source>
        <dbReference type="SAM" id="MobiDB-lite"/>
    </source>
</evidence>
<keyword evidence="5" id="KW-1185">Reference proteome</keyword>
<dbReference type="Proteomes" id="UP000017048">
    <property type="component" value="Unassembled WGS sequence"/>
</dbReference>
<dbReference type="Gene3D" id="3.20.20.140">
    <property type="entry name" value="Metal-dependent hydrolases"/>
    <property type="match status" value="1"/>
</dbReference>
<dbReference type="InterPro" id="IPR006680">
    <property type="entry name" value="Amidohydro-rel"/>
</dbReference>
<dbReference type="InterPro" id="IPR032466">
    <property type="entry name" value="Metal_Hydrolase"/>
</dbReference>
<dbReference type="eggNOG" id="COG2159">
    <property type="taxonomic scope" value="Bacteria"/>
</dbReference>
<dbReference type="PANTHER" id="PTHR21240">
    <property type="entry name" value="2-AMINO-3-CARBOXYLMUCONATE-6-SEMIALDEHYDE DECARBOXYLASE"/>
    <property type="match status" value="1"/>
</dbReference>
<dbReference type="Pfam" id="PF04909">
    <property type="entry name" value="Amidohydro_2"/>
    <property type="match status" value="1"/>
</dbReference>
<keyword evidence="1" id="KW-0456">Lyase</keyword>
<dbReference type="STRING" id="1824.SAMN05444423_102718"/>
<dbReference type="GO" id="GO:0019748">
    <property type="term" value="P:secondary metabolic process"/>
    <property type="evidence" value="ECO:0007669"/>
    <property type="project" value="TreeGrafter"/>
</dbReference>
<sequence length="376" mass="40285">MTNHSYMMKLSTPPGPASRDVRLGDERKLLFMDRIDVHQHLIPPVYREVLVGQGISAAGGREVPAWSVDSAREMMNESGIGAAVLSVSTPGTSFLADPGEAATLARAVNDFSAAVAAQEPDRFGFFATVPWPDVDAAAAEATRALDTLDADGVVLLSNARGVYVGQPDQDALFRVLDERSAVVFVHPADVPGPTVDGVPPFATDFLLDTSRAAYLLVRNDIRRRYPNIRFILSHGGGFVPYAAHRMALAIFSETGRSPIEVLEEFASFYFDTALSSSAAALPSLLAFADPGHVLYGSDWPFAPQAAVAWFDAGLGEFDGVDREARDAIRHGNAAALLPRFGGAPAAVPTAPLLTRTRRELRRRAFGAIARAASRRA</sequence>